<reference evidence="2" key="1">
    <citation type="journal article" date="2023" name="Front. Plant Sci.">
        <title>Chromosomal-level genome assembly of Melastoma candidum provides insights into trichome evolution.</title>
        <authorList>
            <person name="Zhong Y."/>
            <person name="Wu W."/>
            <person name="Sun C."/>
            <person name="Zou P."/>
            <person name="Liu Y."/>
            <person name="Dai S."/>
            <person name="Zhou R."/>
        </authorList>
    </citation>
    <scope>NUCLEOTIDE SEQUENCE [LARGE SCALE GENOMIC DNA]</scope>
</reference>
<gene>
    <name evidence="1" type="ORF">MLD38_025699</name>
</gene>
<name>A0ACB9NX47_9MYRT</name>
<dbReference type="EMBL" id="CM042886">
    <property type="protein sequence ID" value="KAI4340905.1"/>
    <property type="molecule type" value="Genomic_DNA"/>
</dbReference>
<evidence type="ECO:0000313" key="2">
    <source>
        <dbReference type="Proteomes" id="UP001057402"/>
    </source>
</evidence>
<organism evidence="1 2">
    <name type="scientific">Melastoma candidum</name>
    <dbReference type="NCBI Taxonomy" id="119954"/>
    <lineage>
        <taxon>Eukaryota</taxon>
        <taxon>Viridiplantae</taxon>
        <taxon>Streptophyta</taxon>
        <taxon>Embryophyta</taxon>
        <taxon>Tracheophyta</taxon>
        <taxon>Spermatophyta</taxon>
        <taxon>Magnoliopsida</taxon>
        <taxon>eudicotyledons</taxon>
        <taxon>Gunneridae</taxon>
        <taxon>Pentapetalae</taxon>
        <taxon>rosids</taxon>
        <taxon>malvids</taxon>
        <taxon>Myrtales</taxon>
        <taxon>Melastomataceae</taxon>
        <taxon>Melastomatoideae</taxon>
        <taxon>Melastomateae</taxon>
        <taxon>Melastoma</taxon>
    </lineage>
</organism>
<keyword evidence="2" id="KW-1185">Reference proteome</keyword>
<accession>A0ACB9NX47</accession>
<evidence type="ECO:0000313" key="1">
    <source>
        <dbReference type="EMBL" id="KAI4340905.1"/>
    </source>
</evidence>
<protein>
    <submittedName>
        <fullName evidence="1">Uncharacterized protein</fullName>
    </submittedName>
</protein>
<comment type="caution">
    <text evidence="1">The sequence shown here is derived from an EMBL/GenBank/DDBJ whole genome shotgun (WGS) entry which is preliminary data.</text>
</comment>
<proteinExistence type="predicted"/>
<dbReference type="Proteomes" id="UP001057402">
    <property type="component" value="Chromosome 7"/>
</dbReference>
<sequence>MDSSSSSGSGGHGFRFGESAVPRKEGAAGSCGSFQMPLHYPLYSREDYESMPEWQLDCILKEYGLVHASPDATVEQKRRFAMGAFLWSQK</sequence>